<name>A0A540VDE9_9CHLR</name>
<dbReference type="PANTHER" id="PTHR42789">
    <property type="entry name" value="D-ISOMER SPECIFIC 2-HYDROXYACID DEHYDROGENASE FAMILY PROTEIN (AFU_ORTHOLOGUE AFUA_6G10090)"/>
    <property type="match status" value="1"/>
</dbReference>
<evidence type="ECO:0000259" key="7">
    <source>
        <dbReference type="Pfam" id="PF02826"/>
    </source>
</evidence>
<comment type="caution">
    <text evidence="8">The sequence shown here is derived from an EMBL/GenBank/DDBJ whole genome shotgun (WGS) entry which is preliminary data.</text>
</comment>
<dbReference type="InterPro" id="IPR006140">
    <property type="entry name" value="D-isomer_DH_NAD-bd"/>
</dbReference>
<feature type="domain" description="D-isomer specific 2-hydroxyacid dehydrogenase NAD-binding" evidence="7">
    <location>
        <begin position="100"/>
        <end position="278"/>
    </location>
</feature>
<keyword evidence="3 5" id="KW-0560">Oxidoreductase</keyword>
<keyword evidence="4" id="KW-0520">NAD</keyword>
<dbReference type="Proteomes" id="UP000317371">
    <property type="component" value="Unassembled WGS sequence"/>
</dbReference>
<dbReference type="InterPro" id="IPR029753">
    <property type="entry name" value="D-isomer_DH_CS"/>
</dbReference>
<dbReference type="SUPFAM" id="SSF52283">
    <property type="entry name" value="Formate/glycerate dehydrogenase catalytic domain-like"/>
    <property type="match status" value="1"/>
</dbReference>
<comment type="similarity">
    <text evidence="1 5">Belongs to the D-isomer specific 2-hydroxyacid dehydrogenase family.</text>
</comment>
<evidence type="ECO:0000256" key="5">
    <source>
        <dbReference type="RuleBase" id="RU003719"/>
    </source>
</evidence>
<dbReference type="InParanoid" id="A0A540VDE9"/>
<dbReference type="GO" id="GO:0016616">
    <property type="term" value="F:oxidoreductase activity, acting on the CH-OH group of donors, NAD or NADP as acceptor"/>
    <property type="evidence" value="ECO:0007669"/>
    <property type="project" value="InterPro"/>
</dbReference>
<evidence type="ECO:0000256" key="4">
    <source>
        <dbReference type="ARBA" id="ARBA00023027"/>
    </source>
</evidence>
<dbReference type="PROSITE" id="PS00670">
    <property type="entry name" value="D_2_HYDROXYACID_DH_2"/>
    <property type="match status" value="1"/>
</dbReference>
<proteinExistence type="inferred from homology"/>
<dbReference type="PANTHER" id="PTHR42789:SF1">
    <property type="entry name" value="D-ISOMER SPECIFIC 2-HYDROXYACID DEHYDROGENASE FAMILY PROTEIN (AFU_ORTHOLOGUE AFUA_6G10090)"/>
    <property type="match status" value="1"/>
</dbReference>
<keyword evidence="9" id="KW-1185">Reference proteome</keyword>
<accession>A0A540VDE9</accession>
<dbReference type="GO" id="GO:0051287">
    <property type="term" value="F:NAD binding"/>
    <property type="evidence" value="ECO:0007669"/>
    <property type="project" value="InterPro"/>
</dbReference>
<feature type="domain" description="D-isomer specific 2-hydroxyacid dehydrogenase catalytic" evidence="6">
    <location>
        <begin position="28"/>
        <end position="310"/>
    </location>
</feature>
<dbReference type="EMBL" id="VIGC01000020">
    <property type="protein sequence ID" value="TQE94791.1"/>
    <property type="molecule type" value="Genomic_DNA"/>
</dbReference>
<evidence type="ECO:0000256" key="2">
    <source>
        <dbReference type="ARBA" id="ARBA00022605"/>
    </source>
</evidence>
<dbReference type="AlphaFoldDB" id="A0A540VDE9"/>
<dbReference type="CDD" id="cd12173">
    <property type="entry name" value="PGDH_4"/>
    <property type="match status" value="1"/>
</dbReference>
<reference evidence="8 9" key="1">
    <citation type="submission" date="2019-06" db="EMBL/GenBank/DDBJ databases">
        <title>Genome sequence of Litorilinea aerophila BAA-2444.</title>
        <authorList>
            <person name="Maclea K.S."/>
            <person name="Maurais E.G."/>
            <person name="Iannazzi L.C."/>
        </authorList>
    </citation>
    <scope>NUCLEOTIDE SEQUENCE [LARGE SCALE GENOMIC DNA]</scope>
    <source>
        <strain evidence="8 9">ATCC BAA-2444</strain>
    </source>
</reference>
<organism evidence="8 9">
    <name type="scientific">Litorilinea aerophila</name>
    <dbReference type="NCBI Taxonomy" id="1204385"/>
    <lineage>
        <taxon>Bacteria</taxon>
        <taxon>Bacillati</taxon>
        <taxon>Chloroflexota</taxon>
        <taxon>Caldilineae</taxon>
        <taxon>Caldilineales</taxon>
        <taxon>Caldilineaceae</taxon>
        <taxon>Litorilinea</taxon>
    </lineage>
</organism>
<dbReference type="Pfam" id="PF00389">
    <property type="entry name" value="2-Hacid_dh"/>
    <property type="match status" value="1"/>
</dbReference>
<dbReference type="GO" id="GO:0008652">
    <property type="term" value="P:amino acid biosynthetic process"/>
    <property type="evidence" value="ECO:0007669"/>
    <property type="project" value="UniProtKB-KW"/>
</dbReference>
<evidence type="ECO:0000256" key="1">
    <source>
        <dbReference type="ARBA" id="ARBA00005854"/>
    </source>
</evidence>
<evidence type="ECO:0000256" key="3">
    <source>
        <dbReference type="ARBA" id="ARBA00023002"/>
    </source>
</evidence>
<dbReference type="InterPro" id="IPR050857">
    <property type="entry name" value="D-2-hydroxyacid_DH"/>
</dbReference>
<dbReference type="InterPro" id="IPR036291">
    <property type="entry name" value="NAD(P)-bd_dom_sf"/>
</dbReference>
<evidence type="ECO:0000259" key="6">
    <source>
        <dbReference type="Pfam" id="PF00389"/>
    </source>
</evidence>
<dbReference type="Gene3D" id="3.40.50.720">
    <property type="entry name" value="NAD(P)-binding Rossmann-like Domain"/>
    <property type="match status" value="2"/>
</dbReference>
<dbReference type="SUPFAM" id="SSF51735">
    <property type="entry name" value="NAD(P)-binding Rossmann-fold domains"/>
    <property type="match status" value="1"/>
</dbReference>
<dbReference type="Pfam" id="PF02826">
    <property type="entry name" value="2-Hacid_dh_C"/>
    <property type="match status" value="1"/>
</dbReference>
<gene>
    <name evidence="8" type="ORF">FKZ61_15310</name>
</gene>
<keyword evidence="2" id="KW-0028">Amino-acid biosynthesis</keyword>
<evidence type="ECO:0000313" key="8">
    <source>
        <dbReference type="EMBL" id="TQE94791.1"/>
    </source>
</evidence>
<dbReference type="InterPro" id="IPR006139">
    <property type="entry name" value="D-isomer_2_OHA_DH_cat_dom"/>
</dbReference>
<dbReference type="PROSITE" id="PS00065">
    <property type="entry name" value="D_2_HYDROXYACID_DH_1"/>
    <property type="match status" value="1"/>
</dbReference>
<dbReference type="PROSITE" id="PS00671">
    <property type="entry name" value="D_2_HYDROXYACID_DH_3"/>
    <property type="match status" value="1"/>
</dbReference>
<dbReference type="OrthoDB" id="9793626at2"/>
<sequence length="326" mass="35475">MKPKVVMQFELRMGAADLVREVADVIIDPTMEQAAGADVVVVGGMYADAAFMDRVGPNLKAIAKPGIGVDNIDVDAATERNILVIHTPDAPTESTAEHAVALLMAVAKRVMVGDMHLRHDRSIGREEMMGTELLDRTLGVVGYGRIGRRVAEICALGLRMNVLVFDPFVDKNLPTPERVTLTDNLDELLRRAHFVTVHVPLTPATRHLIGERELRLMQPGSYLINASRGPVVDEAALIRALQDGHLAAAGLDVFDPEPPAPDNPLLSMRNVVVTPHIASNTDRGIRAMNYGVAEQVVQVLRGERPPFIVNAQVWPGRVPQTQSRSA</sequence>
<evidence type="ECO:0000313" key="9">
    <source>
        <dbReference type="Proteomes" id="UP000317371"/>
    </source>
</evidence>
<dbReference type="InterPro" id="IPR029752">
    <property type="entry name" value="D-isomer_DH_CS1"/>
</dbReference>
<dbReference type="RefSeq" id="WP_141611016.1">
    <property type="nucleotide sequence ID" value="NZ_VIGC02000020.1"/>
</dbReference>
<protein>
    <submittedName>
        <fullName evidence="8">Hydroxyacid dehydrogenase</fullName>
    </submittedName>
</protein>
<dbReference type="FunFam" id="3.40.50.720:FF:000203">
    <property type="entry name" value="D-3-phosphoglycerate dehydrogenase (SerA)"/>
    <property type="match status" value="1"/>
</dbReference>